<accession>B8BDL4</accession>
<gene>
    <name evidence="2" type="ORF">OsI_32007</name>
</gene>
<sequence>MLRAALPMPMPLLLNPRAAQQPRHPTVVVAGPHGRAPPSRPADQERKNQSDRGRMEDDDAAPVGFDWGEEEDWGERDLDAADGNDDDDDDDKPVAASADHEASELHKRVQEAFDCSPKGSWPCLCCAIDQMYKKKNRSSGAFNKKGMESHYQLLHREIWKSRYRSQCKKCYNFFKNRELRKIHEDNVLTCSGVLLNIIGEFKESEESFEGEKATVSCSLAMKDLLGGDESQVKLSESLFGFAPIIITLLYKGRLTSLICYAEKSYICFACDKYRWLKCGTMAKLVNNPQAEDYLLAYRPNGHDIQVPLDMILWLIAIQVRMITIWTLVVVSIAAPLDINPVYEGLHSECKYTMVSAVRVSVIAFSDAFLSYTRVIVWGRDICFAREEKWLVYDKTHSEVKEFDSWEKVLEEYSRSSFRPQIIFFERIDPASKAAGTEVTV</sequence>
<protein>
    <submittedName>
        <fullName evidence="2">Uncharacterized protein</fullName>
    </submittedName>
</protein>
<evidence type="ECO:0000313" key="2">
    <source>
        <dbReference type="EMBL" id="EEC84868.1"/>
    </source>
</evidence>
<dbReference type="Proteomes" id="UP000007015">
    <property type="component" value="Chromosome 9"/>
</dbReference>
<feature type="compositionally biased region" description="Basic and acidic residues" evidence="1">
    <location>
        <begin position="42"/>
        <end position="55"/>
    </location>
</feature>
<organism evidence="2 3">
    <name type="scientific">Oryza sativa subsp. indica</name>
    <name type="common">Rice</name>
    <dbReference type="NCBI Taxonomy" id="39946"/>
    <lineage>
        <taxon>Eukaryota</taxon>
        <taxon>Viridiplantae</taxon>
        <taxon>Streptophyta</taxon>
        <taxon>Embryophyta</taxon>
        <taxon>Tracheophyta</taxon>
        <taxon>Spermatophyta</taxon>
        <taxon>Magnoliopsida</taxon>
        <taxon>Liliopsida</taxon>
        <taxon>Poales</taxon>
        <taxon>Poaceae</taxon>
        <taxon>BOP clade</taxon>
        <taxon>Oryzoideae</taxon>
        <taxon>Oryzeae</taxon>
        <taxon>Oryzinae</taxon>
        <taxon>Oryza</taxon>
        <taxon>Oryza sativa</taxon>
    </lineage>
</organism>
<feature type="compositionally biased region" description="Acidic residues" evidence="1">
    <location>
        <begin position="67"/>
        <end position="91"/>
    </location>
</feature>
<dbReference type="OMA" id="GMESHYQ"/>
<dbReference type="AlphaFoldDB" id="B8BDL4"/>
<name>B8BDL4_ORYSI</name>
<feature type="region of interest" description="Disordered" evidence="1">
    <location>
        <begin position="15"/>
        <end position="103"/>
    </location>
</feature>
<evidence type="ECO:0000256" key="1">
    <source>
        <dbReference type="SAM" id="MobiDB-lite"/>
    </source>
</evidence>
<proteinExistence type="predicted"/>
<evidence type="ECO:0000313" key="3">
    <source>
        <dbReference type="Proteomes" id="UP000007015"/>
    </source>
</evidence>
<dbReference type="EMBL" id="CM000134">
    <property type="protein sequence ID" value="EEC84868.1"/>
    <property type="molecule type" value="Genomic_DNA"/>
</dbReference>
<reference evidence="2 3" key="1">
    <citation type="journal article" date="2005" name="PLoS Biol.">
        <title>The genomes of Oryza sativa: a history of duplications.</title>
        <authorList>
            <person name="Yu J."/>
            <person name="Wang J."/>
            <person name="Lin W."/>
            <person name="Li S."/>
            <person name="Li H."/>
            <person name="Zhou J."/>
            <person name="Ni P."/>
            <person name="Dong W."/>
            <person name="Hu S."/>
            <person name="Zeng C."/>
            <person name="Zhang J."/>
            <person name="Zhang Y."/>
            <person name="Li R."/>
            <person name="Xu Z."/>
            <person name="Li S."/>
            <person name="Li X."/>
            <person name="Zheng H."/>
            <person name="Cong L."/>
            <person name="Lin L."/>
            <person name="Yin J."/>
            <person name="Geng J."/>
            <person name="Li G."/>
            <person name="Shi J."/>
            <person name="Liu J."/>
            <person name="Lv H."/>
            <person name="Li J."/>
            <person name="Wang J."/>
            <person name="Deng Y."/>
            <person name="Ran L."/>
            <person name="Shi X."/>
            <person name="Wang X."/>
            <person name="Wu Q."/>
            <person name="Li C."/>
            <person name="Ren X."/>
            <person name="Wang J."/>
            <person name="Wang X."/>
            <person name="Li D."/>
            <person name="Liu D."/>
            <person name="Zhang X."/>
            <person name="Ji Z."/>
            <person name="Zhao W."/>
            <person name="Sun Y."/>
            <person name="Zhang Z."/>
            <person name="Bao J."/>
            <person name="Han Y."/>
            <person name="Dong L."/>
            <person name="Ji J."/>
            <person name="Chen P."/>
            <person name="Wu S."/>
            <person name="Liu J."/>
            <person name="Xiao Y."/>
            <person name="Bu D."/>
            <person name="Tan J."/>
            <person name="Yang L."/>
            <person name="Ye C."/>
            <person name="Zhang J."/>
            <person name="Xu J."/>
            <person name="Zhou Y."/>
            <person name="Yu Y."/>
            <person name="Zhang B."/>
            <person name="Zhuang S."/>
            <person name="Wei H."/>
            <person name="Liu B."/>
            <person name="Lei M."/>
            <person name="Yu H."/>
            <person name="Li Y."/>
            <person name="Xu H."/>
            <person name="Wei S."/>
            <person name="He X."/>
            <person name="Fang L."/>
            <person name="Zhang Z."/>
            <person name="Zhang Y."/>
            <person name="Huang X."/>
            <person name="Su Z."/>
            <person name="Tong W."/>
            <person name="Li J."/>
            <person name="Tong Z."/>
            <person name="Li S."/>
            <person name="Ye J."/>
            <person name="Wang L."/>
            <person name="Fang L."/>
            <person name="Lei T."/>
            <person name="Chen C."/>
            <person name="Chen H."/>
            <person name="Xu Z."/>
            <person name="Li H."/>
            <person name="Huang H."/>
            <person name="Zhang F."/>
            <person name="Xu H."/>
            <person name="Li N."/>
            <person name="Zhao C."/>
            <person name="Li S."/>
            <person name="Dong L."/>
            <person name="Huang Y."/>
            <person name="Li L."/>
            <person name="Xi Y."/>
            <person name="Qi Q."/>
            <person name="Li W."/>
            <person name="Zhang B."/>
            <person name="Hu W."/>
            <person name="Zhang Y."/>
            <person name="Tian X."/>
            <person name="Jiao Y."/>
            <person name="Liang X."/>
            <person name="Jin J."/>
            <person name="Gao L."/>
            <person name="Zheng W."/>
            <person name="Hao B."/>
            <person name="Liu S."/>
            <person name="Wang W."/>
            <person name="Yuan L."/>
            <person name="Cao M."/>
            <person name="McDermott J."/>
            <person name="Samudrala R."/>
            <person name="Wang J."/>
            <person name="Wong G.K."/>
            <person name="Yang H."/>
        </authorList>
    </citation>
    <scope>NUCLEOTIDE SEQUENCE [LARGE SCALE GENOMIC DNA]</scope>
    <source>
        <strain evidence="3">cv. 93-11</strain>
    </source>
</reference>
<keyword evidence="3" id="KW-1185">Reference proteome</keyword>
<dbReference type="Gramene" id="BGIOSGA029455-TA">
    <property type="protein sequence ID" value="BGIOSGA029455-PA"/>
    <property type="gene ID" value="BGIOSGA029455"/>
</dbReference>
<dbReference type="HOGENOM" id="CLU_624664_0_0_1"/>